<keyword evidence="3" id="KW-1185">Reference proteome</keyword>
<organism evidence="2 3">
    <name type="scientific">Candida viswanathii</name>
    <dbReference type="NCBI Taxonomy" id="5486"/>
    <lineage>
        <taxon>Eukaryota</taxon>
        <taxon>Fungi</taxon>
        <taxon>Dikarya</taxon>
        <taxon>Ascomycota</taxon>
        <taxon>Saccharomycotina</taxon>
        <taxon>Pichiomycetes</taxon>
        <taxon>Debaryomycetaceae</taxon>
        <taxon>Candida/Lodderomyces clade</taxon>
        <taxon>Candida</taxon>
    </lineage>
</organism>
<proteinExistence type="predicted"/>
<protein>
    <submittedName>
        <fullName evidence="2">Uncharacterized protein</fullName>
    </submittedName>
</protein>
<dbReference type="AlphaFoldDB" id="A0A367XQS0"/>
<name>A0A367XQS0_9ASCO</name>
<accession>A0A367XQS0</accession>
<evidence type="ECO:0000256" key="1">
    <source>
        <dbReference type="SAM" id="MobiDB-lite"/>
    </source>
</evidence>
<feature type="region of interest" description="Disordered" evidence="1">
    <location>
        <begin position="95"/>
        <end position="122"/>
    </location>
</feature>
<reference evidence="2 3" key="1">
    <citation type="submission" date="2018-06" db="EMBL/GenBank/DDBJ databases">
        <title>Whole genome sequencing of Candida tropicalis (genome annotated by CSBL at Korea University).</title>
        <authorList>
            <person name="Ahn J."/>
        </authorList>
    </citation>
    <scope>NUCLEOTIDE SEQUENCE [LARGE SCALE GENOMIC DNA]</scope>
    <source>
        <strain evidence="2 3">ATCC 20962</strain>
    </source>
</reference>
<feature type="region of interest" description="Disordered" evidence="1">
    <location>
        <begin position="26"/>
        <end position="46"/>
    </location>
</feature>
<feature type="region of interest" description="Disordered" evidence="1">
    <location>
        <begin position="144"/>
        <end position="175"/>
    </location>
</feature>
<comment type="caution">
    <text evidence="2">The sequence shown here is derived from an EMBL/GenBank/DDBJ whole genome shotgun (WGS) entry which is preliminary data.</text>
</comment>
<dbReference type="EMBL" id="QLNQ01000029">
    <property type="protein sequence ID" value="RCK55986.1"/>
    <property type="molecule type" value="Genomic_DNA"/>
</dbReference>
<evidence type="ECO:0000313" key="2">
    <source>
        <dbReference type="EMBL" id="RCK55986.1"/>
    </source>
</evidence>
<feature type="compositionally biased region" description="Polar residues" evidence="1">
    <location>
        <begin position="146"/>
        <end position="158"/>
    </location>
</feature>
<evidence type="ECO:0000313" key="3">
    <source>
        <dbReference type="Proteomes" id="UP000253472"/>
    </source>
</evidence>
<feature type="compositionally biased region" description="Polar residues" evidence="1">
    <location>
        <begin position="96"/>
        <end position="122"/>
    </location>
</feature>
<dbReference type="Proteomes" id="UP000253472">
    <property type="component" value="Unassembled WGS sequence"/>
</dbReference>
<gene>
    <name evidence="2" type="ORF">Cantr_05779</name>
</gene>
<sequence length="195" mass="20795">MSDDLCPPWLCVVVVSAAWESQGRAIATGSTKPKRTTPKTKDSNPGNLIATMHIGVVQGNNSLLSTDPLPSCTIPSLEPVDSSVVSIAKILETPDTGKQYSSDEGNTRQQSTSMATTTSLNSTTHKKSNYYLKKIAMQEDCVESESPASTSATVSPIVSPSAPVYPPQSTTMPPLPLETFIDLNPSFDYQDGNTK</sequence>